<name>A0A7M7HD25_STRPU</name>
<organism evidence="10 11">
    <name type="scientific">Strongylocentrotus purpuratus</name>
    <name type="common">Purple sea urchin</name>
    <dbReference type="NCBI Taxonomy" id="7668"/>
    <lineage>
        <taxon>Eukaryota</taxon>
        <taxon>Metazoa</taxon>
        <taxon>Echinodermata</taxon>
        <taxon>Eleutherozoa</taxon>
        <taxon>Echinozoa</taxon>
        <taxon>Echinoidea</taxon>
        <taxon>Euechinoidea</taxon>
        <taxon>Echinacea</taxon>
        <taxon>Camarodonta</taxon>
        <taxon>Echinidea</taxon>
        <taxon>Strongylocentrotidae</taxon>
        <taxon>Strongylocentrotus</taxon>
    </lineage>
</organism>
<evidence type="ECO:0000256" key="8">
    <source>
        <dbReference type="RuleBase" id="RU003690"/>
    </source>
</evidence>
<dbReference type="FunFam" id="3.20.20.80:FF:000013">
    <property type="entry name" value="lactase-phlorizin hydrolase"/>
    <property type="match status" value="1"/>
</dbReference>
<comment type="subunit">
    <text evidence="2">Homodimer.</text>
</comment>
<feature type="active site" description="Nucleophile" evidence="7">
    <location>
        <position position="400"/>
    </location>
</feature>
<keyword evidence="4 9" id="KW-0378">Hydrolase</keyword>
<dbReference type="InterPro" id="IPR001360">
    <property type="entry name" value="Glyco_hydro_1"/>
</dbReference>
<dbReference type="InterPro" id="IPR017853">
    <property type="entry name" value="GH"/>
</dbReference>
<dbReference type="KEGG" id="spu:577744"/>
<reference evidence="10" key="2">
    <citation type="submission" date="2021-01" db="UniProtKB">
        <authorList>
            <consortium name="EnsemblMetazoa"/>
        </authorList>
    </citation>
    <scope>IDENTIFICATION</scope>
</reference>
<dbReference type="InParanoid" id="A0A7M7HD25"/>
<dbReference type="InterPro" id="IPR033132">
    <property type="entry name" value="GH_1_N_CS"/>
</dbReference>
<comment type="similarity">
    <text evidence="1 8">Belongs to the glycosyl hydrolase 1 family.</text>
</comment>
<evidence type="ECO:0000313" key="10">
    <source>
        <dbReference type="EnsemblMetazoa" id="XP_011664421"/>
    </source>
</evidence>
<evidence type="ECO:0000256" key="9">
    <source>
        <dbReference type="RuleBase" id="RU004468"/>
    </source>
</evidence>
<dbReference type="Gene3D" id="3.20.20.80">
    <property type="entry name" value="Glycosidases"/>
    <property type="match status" value="1"/>
</dbReference>
<dbReference type="Pfam" id="PF00232">
    <property type="entry name" value="Glyco_hydro_1"/>
    <property type="match status" value="1"/>
</dbReference>
<evidence type="ECO:0000256" key="5">
    <source>
        <dbReference type="ARBA" id="ARBA00023180"/>
    </source>
</evidence>
<protein>
    <recommendedName>
        <fullName evidence="3">beta-glucosidase</fullName>
        <ecNumber evidence="3">3.2.1.21</ecNumber>
    </recommendedName>
</protein>
<dbReference type="PROSITE" id="PS00572">
    <property type="entry name" value="GLYCOSYL_HYDROL_F1_1"/>
    <property type="match status" value="1"/>
</dbReference>
<dbReference type="SUPFAM" id="SSF51445">
    <property type="entry name" value="(Trans)glycosidases"/>
    <property type="match status" value="1"/>
</dbReference>
<dbReference type="GO" id="GO:0004553">
    <property type="term" value="F:hydrolase activity, hydrolyzing O-glycosyl compounds"/>
    <property type="evidence" value="ECO:0007669"/>
    <property type="project" value="InterPro"/>
</dbReference>
<evidence type="ECO:0000256" key="4">
    <source>
        <dbReference type="ARBA" id="ARBA00022801"/>
    </source>
</evidence>
<dbReference type="AlphaFoldDB" id="A0A7M7HD25"/>
<evidence type="ECO:0000256" key="7">
    <source>
        <dbReference type="PROSITE-ProRule" id="PRU10055"/>
    </source>
</evidence>
<dbReference type="GeneID" id="577744"/>
<dbReference type="Proteomes" id="UP000007110">
    <property type="component" value="Unassembled WGS sequence"/>
</dbReference>
<evidence type="ECO:0000313" key="11">
    <source>
        <dbReference type="Proteomes" id="UP000007110"/>
    </source>
</evidence>
<evidence type="ECO:0000256" key="6">
    <source>
        <dbReference type="ARBA" id="ARBA00023295"/>
    </source>
</evidence>
<dbReference type="PROSITE" id="PS00653">
    <property type="entry name" value="GLYCOSYL_HYDROL_F1_2"/>
    <property type="match status" value="1"/>
</dbReference>
<dbReference type="PANTHER" id="PTHR10353:SF36">
    <property type="entry name" value="LP05116P"/>
    <property type="match status" value="1"/>
</dbReference>
<keyword evidence="6 9" id="KW-0326">Glycosidase</keyword>
<keyword evidence="11" id="KW-1185">Reference proteome</keyword>
<keyword evidence="5" id="KW-0325">Glycoprotein</keyword>
<dbReference type="PRINTS" id="PR00131">
    <property type="entry name" value="GLHYDRLASE1"/>
</dbReference>
<dbReference type="InterPro" id="IPR018120">
    <property type="entry name" value="Glyco_hydro_1_AS"/>
</dbReference>
<dbReference type="OMA" id="NWETLRC"/>
<dbReference type="RefSeq" id="XP_011664421.1">
    <property type="nucleotide sequence ID" value="XM_011666119.2"/>
</dbReference>
<dbReference type="PANTHER" id="PTHR10353">
    <property type="entry name" value="GLYCOSYL HYDROLASE"/>
    <property type="match status" value="1"/>
</dbReference>
<dbReference type="GO" id="GO:0005975">
    <property type="term" value="P:carbohydrate metabolic process"/>
    <property type="evidence" value="ECO:0007669"/>
    <property type="project" value="InterPro"/>
</dbReference>
<dbReference type="OrthoDB" id="65569at2759"/>
<accession>A0A7M7HD25</accession>
<sequence>MSTTDSKDDYVFPDVFNDPERDAFLYGTFPEGFIWSSATSSYQIEGAWNEDGKGVCNWDTFSHTKCSIQNGDTGDVACDSYHKYKEDVALMKAMGLKYYRFSISWPRVLPDGTLNNVNEAGIAYYNNLIDELRLNDIIPMVTLFHWDTPQTLEDLGGWDNEDIIDRFNDYAEICFKKFGDRVPLWITFNEPWITSVKGYGTGEFAPGIKEIGTKVYRVSHNIIKAHAKAWHTYDDKYRKLQGGKAGITLDGDFAEPFDRSNKAHVEAAETFLQFKFGWFAHPIFVNGDYPEIMKTKIASKSIAQGLGTSRLPEFSQEEKAYIKGTSDFFGLNAYTTQYATDATEGLSHPPSYWNDPDVKTWQDEGWPKSGSSWLRVVPWGLRRLLKWVNDRYHAPIYITENGVSTSDVFELDDQLRQKFYQAYVNEVLKAIKLDGVDVRGYTAWSLLDNFEWASGYSERFGMHYVDFNDPERPRTAKKSASLYSKIVKENGFVKEL</sequence>
<dbReference type="FunCoup" id="A0A7M7HD25">
    <property type="interactions" value="408"/>
</dbReference>
<evidence type="ECO:0000256" key="2">
    <source>
        <dbReference type="ARBA" id="ARBA00011738"/>
    </source>
</evidence>
<evidence type="ECO:0000256" key="3">
    <source>
        <dbReference type="ARBA" id="ARBA00012744"/>
    </source>
</evidence>
<dbReference type="EC" id="3.2.1.21" evidence="3"/>
<proteinExistence type="inferred from homology"/>
<reference evidence="11" key="1">
    <citation type="submission" date="2015-02" db="EMBL/GenBank/DDBJ databases">
        <title>Genome sequencing for Strongylocentrotus purpuratus.</title>
        <authorList>
            <person name="Murali S."/>
            <person name="Liu Y."/>
            <person name="Vee V."/>
            <person name="English A."/>
            <person name="Wang M."/>
            <person name="Skinner E."/>
            <person name="Han Y."/>
            <person name="Muzny D.M."/>
            <person name="Worley K.C."/>
            <person name="Gibbs R.A."/>
        </authorList>
    </citation>
    <scope>NUCLEOTIDE SEQUENCE</scope>
</reference>
<evidence type="ECO:0000256" key="1">
    <source>
        <dbReference type="ARBA" id="ARBA00010838"/>
    </source>
</evidence>
<dbReference type="EnsemblMetazoa" id="XM_011666119">
    <property type="protein sequence ID" value="XP_011664421"/>
    <property type="gene ID" value="LOC577744"/>
</dbReference>